<feature type="domain" description="TIR" evidence="2">
    <location>
        <begin position="222"/>
        <end position="361"/>
    </location>
</feature>
<dbReference type="AlphaFoldDB" id="A0AAV4JVR3"/>
<dbReference type="PROSITE" id="PS50104">
    <property type="entry name" value="TIR"/>
    <property type="match status" value="2"/>
</dbReference>
<gene>
    <name evidence="3" type="ORF">ElyMa_007056200</name>
</gene>
<evidence type="ECO:0000313" key="3">
    <source>
        <dbReference type="EMBL" id="GFS26505.1"/>
    </source>
</evidence>
<evidence type="ECO:0000259" key="2">
    <source>
        <dbReference type="PROSITE" id="PS50104"/>
    </source>
</evidence>
<dbReference type="InterPro" id="IPR000157">
    <property type="entry name" value="TIR_dom"/>
</dbReference>
<dbReference type="SUPFAM" id="SSF52200">
    <property type="entry name" value="Toll/Interleukin receptor TIR domain"/>
    <property type="match status" value="2"/>
</dbReference>
<dbReference type="GO" id="GO:0007165">
    <property type="term" value="P:signal transduction"/>
    <property type="evidence" value="ECO:0007669"/>
    <property type="project" value="InterPro"/>
</dbReference>
<dbReference type="Pfam" id="PF13676">
    <property type="entry name" value="TIR_2"/>
    <property type="match status" value="2"/>
</dbReference>
<keyword evidence="3" id="KW-0176">Collagen</keyword>
<evidence type="ECO:0000313" key="4">
    <source>
        <dbReference type="Proteomes" id="UP000762676"/>
    </source>
</evidence>
<dbReference type="SMART" id="SM00255">
    <property type="entry name" value="TIR"/>
    <property type="match status" value="2"/>
</dbReference>
<protein>
    <submittedName>
        <fullName evidence="3">Collagen alpha-6(VI) chain</fullName>
    </submittedName>
</protein>
<dbReference type="Proteomes" id="UP000762676">
    <property type="component" value="Unassembled WGS sequence"/>
</dbReference>
<accession>A0AAV4JVR3</accession>
<sequence>MALLKKDTIKLSTPMGEREVQLWIGDITMLPIEDQVDMVFTSAFYGDYSPVPGTLIGSLKRNLELSVRDLAKNKEADMRKMFSCWISEPLPAGLPYKRLVCFEFHCFKQLEGSTPMTDILSSQLSEMFRAMMPIFNNHESTVITPLLTTGNQRQSVSQVLRAMVDSACHWIKAGLPLKCLKLVLYSPNPSKLDEQNELCMKFFKRLKSAWKRHEEENAVVSQSYDVCLSYTPKDQELANKVVDELKKQNKHLAIHSEIFTVNHEQTWQGEIYEVMKNSKRIVVILTPDYVDDPDCVVQFNLALCCNRLKKEEVLMPFLFEMVPNLPNYMSLVQYTMCKARKEHETAEGLLEAACRNLIQVLASLPPTQSALKEDNSRGALDKSIAESAQSDSGKSYDILISYSHRFRDEPLKFYNILREKYPHLNIFFDQNELKAGNLWQQALFEAVDKTSCIVAFLSEGYCKSSVCQDEFSIGLARHFAQESMLLIPVHTERVEMLPRSLTSIPCVDLGQTQENLASLADKLAEMLEANSRNKHQPPFPRIFKDKMAEFRSREFKTRFRMDRGQVESKVPPAADANVEGDVAFVYAQDCLKLAAILSVLLRQHAPGLICQMVSDSTCQRRELLESARMVVVIVSDQLVGTQPLLEELHTVLCRQRSTADDTVVYLMQSGHTEVSPFYLHALPYRVSLDDENLWRRLERAASNKNPRYAVDLKGMQGTYRCTAAQNLTLSAAAHDIISLIAQGRGTGSSMPYNVTNIAEVEDKIAGVDNSLVHVHEHIITLSSINHLSWKGGQAPPRTNPASHDAPPSPALPLPSPPSSPPAVATNGQVVATALQEEDAEDGAAVFPAQEQEEEVPPGGSERQRET</sequence>
<organism evidence="3 4">
    <name type="scientific">Elysia marginata</name>
    <dbReference type="NCBI Taxonomy" id="1093978"/>
    <lineage>
        <taxon>Eukaryota</taxon>
        <taxon>Metazoa</taxon>
        <taxon>Spiralia</taxon>
        <taxon>Lophotrochozoa</taxon>
        <taxon>Mollusca</taxon>
        <taxon>Gastropoda</taxon>
        <taxon>Heterobranchia</taxon>
        <taxon>Euthyneura</taxon>
        <taxon>Panpulmonata</taxon>
        <taxon>Sacoglossa</taxon>
        <taxon>Placobranchoidea</taxon>
        <taxon>Plakobranchidae</taxon>
        <taxon>Elysia</taxon>
    </lineage>
</organism>
<evidence type="ECO:0000256" key="1">
    <source>
        <dbReference type="SAM" id="MobiDB-lite"/>
    </source>
</evidence>
<keyword evidence="4" id="KW-1185">Reference proteome</keyword>
<feature type="region of interest" description="Disordered" evidence="1">
    <location>
        <begin position="789"/>
        <end position="866"/>
    </location>
</feature>
<dbReference type="GO" id="GO:0005581">
    <property type="term" value="C:collagen trimer"/>
    <property type="evidence" value="ECO:0007669"/>
    <property type="project" value="UniProtKB-KW"/>
</dbReference>
<reference evidence="3 4" key="1">
    <citation type="journal article" date="2021" name="Elife">
        <title>Chloroplast acquisition without the gene transfer in kleptoplastic sea slugs, Plakobranchus ocellatus.</title>
        <authorList>
            <person name="Maeda T."/>
            <person name="Takahashi S."/>
            <person name="Yoshida T."/>
            <person name="Shimamura S."/>
            <person name="Takaki Y."/>
            <person name="Nagai Y."/>
            <person name="Toyoda A."/>
            <person name="Suzuki Y."/>
            <person name="Arimoto A."/>
            <person name="Ishii H."/>
            <person name="Satoh N."/>
            <person name="Nishiyama T."/>
            <person name="Hasebe M."/>
            <person name="Maruyama T."/>
            <person name="Minagawa J."/>
            <person name="Obokata J."/>
            <person name="Shigenobu S."/>
        </authorList>
    </citation>
    <scope>NUCLEOTIDE SEQUENCE [LARGE SCALE GENOMIC DNA]</scope>
</reference>
<comment type="caution">
    <text evidence="3">The sequence shown here is derived from an EMBL/GenBank/DDBJ whole genome shotgun (WGS) entry which is preliminary data.</text>
</comment>
<dbReference type="InterPro" id="IPR035897">
    <property type="entry name" value="Toll_tir_struct_dom_sf"/>
</dbReference>
<feature type="domain" description="TIR" evidence="2">
    <location>
        <begin position="394"/>
        <end position="527"/>
    </location>
</feature>
<name>A0AAV4JVR3_9GAST</name>
<feature type="compositionally biased region" description="Pro residues" evidence="1">
    <location>
        <begin position="806"/>
        <end position="820"/>
    </location>
</feature>
<proteinExistence type="predicted"/>
<dbReference type="EMBL" id="BMAT01014125">
    <property type="protein sequence ID" value="GFS26505.1"/>
    <property type="molecule type" value="Genomic_DNA"/>
</dbReference>
<dbReference type="Gene3D" id="3.40.50.10140">
    <property type="entry name" value="Toll/interleukin-1 receptor homology (TIR) domain"/>
    <property type="match status" value="2"/>
</dbReference>